<feature type="transmembrane region" description="Helical" evidence="5">
    <location>
        <begin position="416"/>
        <end position="434"/>
    </location>
</feature>
<evidence type="ECO:0000259" key="6">
    <source>
        <dbReference type="Pfam" id="PF04932"/>
    </source>
</evidence>
<dbReference type="EMBL" id="JADWYS010000001">
    <property type="protein sequence ID" value="MBG9388873.1"/>
    <property type="molecule type" value="Genomic_DNA"/>
</dbReference>
<evidence type="ECO:0000259" key="7">
    <source>
        <dbReference type="Pfam" id="PF11846"/>
    </source>
</evidence>
<evidence type="ECO:0000256" key="2">
    <source>
        <dbReference type="ARBA" id="ARBA00022692"/>
    </source>
</evidence>
<dbReference type="Pfam" id="PF15864">
    <property type="entry name" value="PglL_A"/>
    <property type="match status" value="1"/>
</dbReference>
<dbReference type="PANTHER" id="PTHR37422">
    <property type="entry name" value="TEICHURONIC ACID BIOSYNTHESIS PROTEIN TUAE"/>
    <property type="match status" value="1"/>
</dbReference>
<organism evidence="9 10">
    <name type="scientific">Caenimonas aquaedulcis</name>
    <dbReference type="NCBI Taxonomy" id="2793270"/>
    <lineage>
        <taxon>Bacteria</taxon>
        <taxon>Pseudomonadati</taxon>
        <taxon>Pseudomonadota</taxon>
        <taxon>Betaproteobacteria</taxon>
        <taxon>Burkholderiales</taxon>
        <taxon>Comamonadaceae</taxon>
        <taxon>Caenimonas</taxon>
    </lineage>
</organism>
<dbReference type="Proteomes" id="UP000651050">
    <property type="component" value="Unassembled WGS sequence"/>
</dbReference>
<evidence type="ECO:0000313" key="10">
    <source>
        <dbReference type="Proteomes" id="UP000651050"/>
    </source>
</evidence>
<name>A0A931H5E7_9BURK</name>
<feature type="transmembrane region" description="Helical" evidence="5">
    <location>
        <begin position="212"/>
        <end position="228"/>
    </location>
</feature>
<evidence type="ECO:0000256" key="1">
    <source>
        <dbReference type="ARBA" id="ARBA00004141"/>
    </source>
</evidence>
<feature type="transmembrane region" description="Helical" evidence="5">
    <location>
        <begin position="91"/>
        <end position="110"/>
    </location>
</feature>
<dbReference type="InterPro" id="IPR031726">
    <property type="entry name" value="PglL_A"/>
</dbReference>
<feature type="domain" description="Virulence factor membrane-bound polymerase C-terminal" evidence="7">
    <location>
        <begin position="366"/>
        <end position="542"/>
    </location>
</feature>
<dbReference type="InterPro" id="IPR007016">
    <property type="entry name" value="O-antigen_ligase-rel_domated"/>
</dbReference>
<comment type="caution">
    <text evidence="9">The sequence shown here is derived from an EMBL/GenBank/DDBJ whole genome shotgun (WGS) entry which is preliminary data.</text>
</comment>
<feature type="transmembrane region" description="Helical" evidence="5">
    <location>
        <begin position="331"/>
        <end position="351"/>
    </location>
</feature>
<feature type="transmembrane region" description="Helical" evidence="5">
    <location>
        <begin position="122"/>
        <end position="143"/>
    </location>
</feature>
<evidence type="ECO:0000313" key="9">
    <source>
        <dbReference type="EMBL" id="MBG9388873.1"/>
    </source>
</evidence>
<comment type="subcellular location">
    <subcellularLocation>
        <location evidence="1">Membrane</location>
        <topology evidence="1">Multi-pass membrane protein</topology>
    </subcellularLocation>
</comment>
<dbReference type="RefSeq" id="WP_196986699.1">
    <property type="nucleotide sequence ID" value="NZ_JADWYS010000001.1"/>
</dbReference>
<evidence type="ECO:0000256" key="5">
    <source>
        <dbReference type="SAM" id="Phobius"/>
    </source>
</evidence>
<dbReference type="GO" id="GO:0016020">
    <property type="term" value="C:membrane"/>
    <property type="evidence" value="ECO:0007669"/>
    <property type="project" value="UniProtKB-SubCell"/>
</dbReference>
<evidence type="ECO:0000256" key="4">
    <source>
        <dbReference type="ARBA" id="ARBA00023136"/>
    </source>
</evidence>
<proteinExistence type="predicted"/>
<evidence type="ECO:0000259" key="8">
    <source>
        <dbReference type="Pfam" id="PF15864"/>
    </source>
</evidence>
<dbReference type="InterPro" id="IPR051533">
    <property type="entry name" value="WaaL-like"/>
</dbReference>
<reference evidence="9" key="1">
    <citation type="submission" date="2020-11" db="EMBL/GenBank/DDBJ databases">
        <title>Bacterial whole genome sequence for Caenimonas sp. DR4.4.</title>
        <authorList>
            <person name="Le V."/>
            <person name="Ko S.-R."/>
            <person name="Ahn C.-Y."/>
            <person name="Oh H.-M."/>
        </authorList>
    </citation>
    <scope>NUCLEOTIDE SEQUENCE</scope>
    <source>
        <strain evidence="9">DR4.4</strain>
    </source>
</reference>
<keyword evidence="10" id="KW-1185">Reference proteome</keyword>
<keyword evidence="2 5" id="KW-0812">Transmembrane</keyword>
<sequence>MNASVFTGGPQPAMLQGRLRASVCFLCVLLPWINPFASGPSSSIDPWLFSALCAAAVCAIQPAARLSLPLVAAFAGLCAWAFVKSGPAPEVAALAGACVLVLLAASASSAGRHRQEFVRALALGWLLAAAISTAIALCQYFSVGEQLAPWVNLSSSNEAFANLRQRNQFASLTVIGMASLFWLHPGAMRKWIACAAIAWLAVGDAATTSRTGLAQMLMLGVVAWLWPGPRRERMLLWGVGVAAYVAAALALPAALEWATGMPGNRIWERVASVESCSSRTVLWSNVLHLVAQRPWAGWGWGELDYAHFMTPYPGARFCDILDNAHNLPLHLAVELGVPAALLVCAGAAWAVLRARPWNESDPARQMAWAVLAVLAVHSLLEYPLWYGPFQMALGLAVGLLWSHGERASPAGAMGRAVAPVLALCTIACCAYAAWDYRRVSQIYLAPEARSPGYREDPLPAIRKSVLFRNQAKFAELTITSLTHDNAQWVYDNSRELLHYSPEPRVIEKLLESAVVLHREGEIVDVLARYRVAFPDAHEKWAKDFRK</sequence>
<feature type="domain" description="Protein glycosylation ligase" evidence="8">
    <location>
        <begin position="159"/>
        <end position="184"/>
    </location>
</feature>
<gene>
    <name evidence="9" type="ORF">I5803_12640</name>
</gene>
<dbReference type="InterPro" id="IPR021797">
    <property type="entry name" value="Wzy_C_2"/>
</dbReference>
<keyword evidence="4 5" id="KW-0472">Membrane</keyword>
<dbReference type="PANTHER" id="PTHR37422:SF21">
    <property type="entry name" value="EXOQ-LIKE PROTEIN"/>
    <property type="match status" value="1"/>
</dbReference>
<protein>
    <submittedName>
        <fullName evidence="9">O-antigen ligase C-terminal domain-containing protein</fullName>
    </submittedName>
</protein>
<accession>A0A931H5E7</accession>
<dbReference type="AlphaFoldDB" id="A0A931H5E7"/>
<feature type="transmembrane region" description="Helical" evidence="5">
    <location>
        <begin position="235"/>
        <end position="255"/>
    </location>
</feature>
<evidence type="ECO:0000256" key="3">
    <source>
        <dbReference type="ARBA" id="ARBA00022989"/>
    </source>
</evidence>
<feature type="domain" description="O-antigen ligase-related" evidence="6">
    <location>
        <begin position="196"/>
        <end position="343"/>
    </location>
</feature>
<dbReference type="GO" id="GO:0016874">
    <property type="term" value="F:ligase activity"/>
    <property type="evidence" value="ECO:0007669"/>
    <property type="project" value="UniProtKB-KW"/>
</dbReference>
<keyword evidence="3 5" id="KW-1133">Transmembrane helix</keyword>
<feature type="transmembrane region" description="Helical" evidence="5">
    <location>
        <begin position="363"/>
        <end position="380"/>
    </location>
</feature>
<dbReference type="Pfam" id="PF11846">
    <property type="entry name" value="Wzy_C_2"/>
    <property type="match status" value="1"/>
</dbReference>
<keyword evidence="9" id="KW-0436">Ligase</keyword>
<dbReference type="Pfam" id="PF04932">
    <property type="entry name" value="Wzy_C"/>
    <property type="match status" value="1"/>
</dbReference>
<feature type="transmembrane region" description="Helical" evidence="5">
    <location>
        <begin position="67"/>
        <end position="85"/>
    </location>
</feature>